<evidence type="ECO:0000256" key="1">
    <source>
        <dbReference type="ARBA" id="ARBA00008525"/>
    </source>
</evidence>
<protein>
    <recommendedName>
        <fullName evidence="4">CbrC family protein</fullName>
    </recommendedName>
</protein>
<dbReference type="Proteomes" id="UP000260025">
    <property type="component" value="Unassembled WGS sequence"/>
</dbReference>
<dbReference type="EMBL" id="QVEV01000003">
    <property type="protein sequence ID" value="RGC18121.1"/>
    <property type="molecule type" value="Genomic_DNA"/>
</dbReference>
<dbReference type="OrthoDB" id="7065534at2"/>
<dbReference type="Pfam" id="PF03691">
    <property type="entry name" value="UPF0167"/>
    <property type="match status" value="1"/>
</dbReference>
<name>A0A3E2W202_CLOIN</name>
<proteinExistence type="inferred from homology"/>
<organism evidence="2 3">
    <name type="scientific">Clostridium innocuum</name>
    <dbReference type="NCBI Taxonomy" id="1522"/>
    <lineage>
        <taxon>Bacteria</taxon>
        <taxon>Bacillati</taxon>
        <taxon>Bacillota</taxon>
        <taxon>Clostridia</taxon>
        <taxon>Eubacteriales</taxon>
        <taxon>Clostridiaceae</taxon>
        <taxon>Clostridium</taxon>
    </lineage>
</organism>
<reference evidence="2 3" key="1">
    <citation type="submission" date="2018-08" db="EMBL/GenBank/DDBJ databases">
        <title>A genome reference for cultivated species of the human gut microbiota.</title>
        <authorList>
            <person name="Zou Y."/>
            <person name="Xue W."/>
            <person name="Luo G."/>
        </authorList>
    </citation>
    <scope>NUCLEOTIDE SEQUENCE [LARGE SCALE GENOMIC DNA]</scope>
    <source>
        <strain evidence="2 3">OF01-2LB</strain>
    </source>
</reference>
<dbReference type="AlphaFoldDB" id="A0A3E2W202"/>
<comment type="caution">
    <text evidence="2">The sequence shown here is derived from an EMBL/GenBank/DDBJ whole genome shotgun (WGS) entry which is preliminary data.</text>
</comment>
<evidence type="ECO:0008006" key="4">
    <source>
        <dbReference type="Google" id="ProtNLM"/>
    </source>
</evidence>
<accession>A0A3E2W202</accession>
<gene>
    <name evidence="2" type="ORF">DXA38_03965</name>
</gene>
<evidence type="ECO:0000313" key="2">
    <source>
        <dbReference type="EMBL" id="RGC18121.1"/>
    </source>
</evidence>
<comment type="similarity">
    <text evidence="1">Belongs to the UPF0167 family.</text>
</comment>
<dbReference type="InterPro" id="IPR005363">
    <property type="entry name" value="UPF0167"/>
</dbReference>
<dbReference type="RefSeq" id="WP_117442082.1">
    <property type="nucleotide sequence ID" value="NZ_JAJFEN010000015.1"/>
</dbReference>
<evidence type="ECO:0000313" key="3">
    <source>
        <dbReference type="Proteomes" id="UP000260025"/>
    </source>
</evidence>
<sequence>MSEIIRFQYHPNAYEQDIFEKGPATCQCCGKQTEVYYSRMYCRESIQCICPACIANGAAAEKFQGDFIQDAETWKVSDPAKTEELFKRTPGYTSWQGEFWLACCNDYCAYLGEVGTVELEELGIADEVFAEYEGHGGYENVREYLVKSGSCAGYLFRCRHCGAYRLWVDCD</sequence>